<evidence type="ECO:0000256" key="3">
    <source>
        <dbReference type="SAM" id="MobiDB-lite"/>
    </source>
</evidence>
<dbReference type="PROSITE" id="PS50887">
    <property type="entry name" value="GGDEF"/>
    <property type="match status" value="1"/>
</dbReference>
<dbReference type="SUPFAM" id="SSF55073">
    <property type="entry name" value="Nucleotide cyclase"/>
    <property type="match status" value="1"/>
</dbReference>
<dbReference type="GO" id="GO:0043709">
    <property type="term" value="P:cell adhesion involved in single-species biofilm formation"/>
    <property type="evidence" value="ECO:0007669"/>
    <property type="project" value="TreeGrafter"/>
</dbReference>
<dbReference type="FunFam" id="3.30.70.270:FF:000001">
    <property type="entry name" value="Diguanylate cyclase domain protein"/>
    <property type="match status" value="1"/>
</dbReference>
<dbReference type="Gene3D" id="6.10.340.10">
    <property type="match status" value="1"/>
</dbReference>
<evidence type="ECO:0000256" key="1">
    <source>
        <dbReference type="ARBA" id="ARBA00012528"/>
    </source>
</evidence>
<evidence type="ECO:0000256" key="2">
    <source>
        <dbReference type="ARBA" id="ARBA00034247"/>
    </source>
</evidence>
<dbReference type="PANTHER" id="PTHR45138">
    <property type="entry name" value="REGULATORY COMPONENTS OF SENSORY TRANSDUCTION SYSTEM"/>
    <property type="match status" value="1"/>
</dbReference>
<feature type="domain" description="HAMP" evidence="5">
    <location>
        <begin position="85"/>
        <end position="141"/>
    </location>
</feature>
<dbReference type="PROSITE" id="PS50885">
    <property type="entry name" value="HAMP"/>
    <property type="match status" value="1"/>
</dbReference>
<dbReference type="InterPro" id="IPR029787">
    <property type="entry name" value="Nucleotide_cyclase"/>
</dbReference>
<keyword evidence="4" id="KW-0472">Membrane</keyword>
<dbReference type="GO" id="GO:1902201">
    <property type="term" value="P:negative regulation of bacterial-type flagellum-dependent cell motility"/>
    <property type="evidence" value="ECO:0007669"/>
    <property type="project" value="TreeGrafter"/>
</dbReference>
<dbReference type="GO" id="GO:0005886">
    <property type="term" value="C:plasma membrane"/>
    <property type="evidence" value="ECO:0007669"/>
    <property type="project" value="TreeGrafter"/>
</dbReference>
<reference evidence="7" key="1">
    <citation type="submission" date="2015-04" db="EMBL/GenBank/DDBJ databases">
        <authorList>
            <person name="Syromyatnikov M.Y."/>
            <person name="Popov V.N."/>
        </authorList>
    </citation>
    <scope>NUCLEOTIDE SEQUENCE</scope>
    <source>
        <strain evidence="7">MO-1</strain>
    </source>
</reference>
<organism evidence="7">
    <name type="scientific">Magnetococcus massalia (strain MO-1)</name>
    <dbReference type="NCBI Taxonomy" id="451514"/>
    <lineage>
        <taxon>Bacteria</taxon>
        <taxon>Pseudomonadati</taxon>
        <taxon>Pseudomonadota</taxon>
        <taxon>Magnetococcia</taxon>
        <taxon>Magnetococcales</taxon>
        <taxon>Magnetococcaceae</taxon>
        <taxon>Magnetococcus</taxon>
    </lineage>
</organism>
<dbReference type="InterPro" id="IPR043128">
    <property type="entry name" value="Rev_trsase/Diguanyl_cyclase"/>
</dbReference>
<dbReference type="SUPFAM" id="SSF55781">
    <property type="entry name" value="GAF domain-like"/>
    <property type="match status" value="1"/>
</dbReference>
<dbReference type="SMART" id="SM00304">
    <property type="entry name" value="HAMP"/>
    <property type="match status" value="1"/>
</dbReference>
<evidence type="ECO:0000256" key="4">
    <source>
        <dbReference type="SAM" id="Phobius"/>
    </source>
</evidence>
<dbReference type="EMBL" id="LO017727">
    <property type="protein sequence ID" value="CRH07940.1"/>
    <property type="molecule type" value="Genomic_DNA"/>
</dbReference>
<feature type="transmembrane region" description="Helical" evidence="4">
    <location>
        <begin position="65"/>
        <end position="84"/>
    </location>
</feature>
<keyword evidence="4" id="KW-0812">Transmembrane</keyword>
<evidence type="ECO:0000259" key="5">
    <source>
        <dbReference type="PROSITE" id="PS50885"/>
    </source>
</evidence>
<dbReference type="EC" id="2.7.7.65" evidence="1"/>
<name>A0A1S7LM53_MAGMO</name>
<dbReference type="PANTHER" id="PTHR45138:SF9">
    <property type="entry name" value="DIGUANYLATE CYCLASE DGCM-RELATED"/>
    <property type="match status" value="1"/>
</dbReference>
<dbReference type="CDD" id="cd01949">
    <property type="entry name" value="GGDEF"/>
    <property type="match status" value="1"/>
</dbReference>
<evidence type="ECO:0000259" key="6">
    <source>
        <dbReference type="PROSITE" id="PS50887"/>
    </source>
</evidence>
<dbReference type="Gene3D" id="3.30.70.270">
    <property type="match status" value="1"/>
</dbReference>
<dbReference type="AlphaFoldDB" id="A0A1S7LM53"/>
<dbReference type="Pfam" id="PF00990">
    <property type="entry name" value="GGDEF"/>
    <property type="match status" value="1"/>
</dbReference>
<protein>
    <recommendedName>
        <fullName evidence="1">diguanylate cyclase</fullName>
        <ecNumber evidence="1">2.7.7.65</ecNumber>
    </recommendedName>
</protein>
<dbReference type="NCBIfam" id="TIGR00254">
    <property type="entry name" value="GGDEF"/>
    <property type="match status" value="1"/>
</dbReference>
<evidence type="ECO:0000313" key="7">
    <source>
        <dbReference type="EMBL" id="CRH07940.1"/>
    </source>
</evidence>
<accession>A0A1S7LM53</accession>
<gene>
    <name evidence="7" type="ORF">MAGMO_3811</name>
</gene>
<comment type="catalytic activity">
    <reaction evidence="2">
        <text>2 GTP = 3',3'-c-di-GMP + 2 diphosphate</text>
        <dbReference type="Rhea" id="RHEA:24898"/>
        <dbReference type="ChEBI" id="CHEBI:33019"/>
        <dbReference type="ChEBI" id="CHEBI:37565"/>
        <dbReference type="ChEBI" id="CHEBI:58805"/>
        <dbReference type="EC" id="2.7.7.65"/>
    </reaction>
</comment>
<dbReference type="InterPro" id="IPR003660">
    <property type="entry name" value="HAMP_dom"/>
</dbReference>
<keyword evidence="4" id="KW-1133">Transmembrane helix</keyword>
<proteinExistence type="predicted"/>
<feature type="domain" description="GGDEF" evidence="6">
    <location>
        <begin position="368"/>
        <end position="501"/>
    </location>
</feature>
<dbReference type="GO" id="GO:0052621">
    <property type="term" value="F:diguanylate cyclase activity"/>
    <property type="evidence" value="ECO:0007669"/>
    <property type="project" value="UniProtKB-EC"/>
</dbReference>
<dbReference type="InterPro" id="IPR000160">
    <property type="entry name" value="GGDEF_dom"/>
</dbReference>
<feature type="region of interest" description="Disordered" evidence="3">
    <location>
        <begin position="509"/>
        <end position="532"/>
    </location>
</feature>
<dbReference type="GO" id="GO:0007165">
    <property type="term" value="P:signal transduction"/>
    <property type="evidence" value="ECO:0007669"/>
    <property type="project" value="InterPro"/>
</dbReference>
<dbReference type="InterPro" id="IPR050469">
    <property type="entry name" value="Diguanylate_Cyclase"/>
</dbReference>
<dbReference type="SMART" id="SM00267">
    <property type="entry name" value="GGDEF"/>
    <property type="match status" value="1"/>
</dbReference>
<sequence length="532" mass="59211">MGYLNARRKTRRLLSNSSRPWRTVQLLGIALVTLLSTYAMAVEAATPSASGAFSNFLTADSIVISPLTLILLFLAVVIVGYFIYSRRITPLRMMLGSINKVVLSAREGDFAGRARCDCQGELGQIATHLNHLMDQLQDGVNSINKDVCKLTQYHADGQTNKLSLAVEVVEALVSVSQFKQQIEEDLTKQEVYNRISSIISDRFGIQRFTIYEVSSSQNRMHPVVVNGTLEGACHWCQNDIQFRAEFCRAQRTGHVVDGMEQIDLCNQFYNAEASQGELNYLCIPVIHSGTVGNVVQLVVEPDFGAMFRYTIPFLEVFLRESSSVIESKRLTEKLRESALKDALTGLNNRRFLEEYIHTIVAGAQRKNMVLSILMMDLDHFKSVNDTYGHQVGDTVLKALAGVLRSQVRASDLVVRYGGEEFMIVLQNEEVNQGHVLAEKIREAVSQQKISIPGGTLKKTISIGVAEFPTDGTEFNDVVEKADMALYRAKEQGRDQVVVHAAPEGEFCEMPKANSEESTESQEGSERVLQIAK</sequence>